<evidence type="ECO:0000256" key="6">
    <source>
        <dbReference type="ARBA" id="ARBA00023136"/>
    </source>
</evidence>
<dbReference type="Proteomes" id="UP000006461">
    <property type="component" value="Chromosome"/>
</dbReference>
<comment type="subcellular location">
    <subcellularLocation>
        <location evidence="1">Membrane</location>
        <topology evidence="1">Multi-pass membrane protein</topology>
    </subcellularLocation>
</comment>
<dbReference type="AlphaFoldDB" id="I4EQ27"/>
<dbReference type="STRING" id="477641.MODMU_0018"/>
<evidence type="ECO:0000256" key="7">
    <source>
        <dbReference type="SAM" id="Phobius"/>
    </source>
</evidence>
<evidence type="ECO:0000256" key="3">
    <source>
        <dbReference type="ARBA" id="ARBA00022692"/>
    </source>
</evidence>
<dbReference type="GO" id="GO:0016020">
    <property type="term" value="C:membrane"/>
    <property type="evidence" value="ECO:0007669"/>
    <property type="project" value="UniProtKB-SubCell"/>
</dbReference>
<accession>I4EQ27</accession>
<dbReference type="KEGG" id="mmar:MODMU_0018"/>
<evidence type="ECO:0000259" key="8">
    <source>
        <dbReference type="Pfam" id="PF01694"/>
    </source>
</evidence>
<evidence type="ECO:0000256" key="1">
    <source>
        <dbReference type="ARBA" id="ARBA00004141"/>
    </source>
</evidence>
<evidence type="ECO:0000256" key="4">
    <source>
        <dbReference type="ARBA" id="ARBA00022801"/>
    </source>
</evidence>
<dbReference type="SUPFAM" id="SSF144091">
    <property type="entry name" value="Rhomboid-like"/>
    <property type="match status" value="1"/>
</dbReference>
<dbReference type="PATRIC" id="fig|477641.3.peg.17"/>
<evidence type="ECO:0000256" key="2">
    <source>
        <dbReference type="ARBA" id="ARBA00009045"/>
    </source>
</evidence>
<dbReference type="GO" id="GO:0004252">
    <property type="term" value="F:serine-type endopeptidase activity"/>
    <property type="evidence" value="ECO:0007669"/>
    <property type="project" value="InterPro"/>
</dbReference>
<keyword evidence="5 7" id="KW-1133">Transmembrane helix</keyword>
<gene>
    <name evidence="9" type="ordered locus">MODMU_0018</name>
</gene>
<reference evidence="9 10" key="1">
    <citation type="journal article" date="2012" name="J. Bacteriol.">
        <title>Genome Sequence of Radiation-Resistant Modestobacter marinus Strain BC501, a Representative Actinobacterium That Thrives on Calcareous Stone Surfaces.</title>
        <authorList>
            <person name="Normand P."/>
            <person name="Gury J."/>
            <person name="Pujic P."/>
            <person name="Chouaia B."/>
            <person name="Crotti E."/>
            <person name="Brusetti L."/>
            <person name="Daffonchio D."/>
            <person name="Vacherie B."/>
            <person name="Barbe V."/>
            <person name="Medigue C."/>
            <person name="Calteau A."/>
            <person name="Ghodhbane-Gtari F."/>
            <person name="Essoussi I."/>
            <person name="Nouioui I."/>
            <person name="Abbassi-Ghozzi I."/>
            <person name="Gtari M."/>
        </authorList>
    </citation>
    <scope>NUCLEOTIDE SEQUENCE [LARGE SCALE GENOMIC DNA]</scope>
    <source>
        <strain evidence="10">BC 501</strain>
    </source>
</reference>
<organism evidence="9 10">
    <name type="scientific">Modestobacter italicus (strain DSM 44449 / CECT 9708 / BC 501)</name>
    <dbReference type="NCBI Taxonomy" id="2732864"/>
    <lineage>
        <taxon>Bacteria</taxon>
        <taxon>Bacillati</taxon>
        <taxon>Actinomycetota</taxon>
        <taxon>Actinomycetes</taxon>
        <taxon>Geodermatophilales</taxon>
        <taxon>Geodermatophilaceae</taxon>
        <taxon>Modestobacter</taxon>
    </lineage>
</organism>
<name>I4EQ27_MODI5</name>
<dbReference type="HOGENOM" id="CLU_055068_3_1_11"/>
<feature type="transmembrane region" description="Helical" evidence="7">
    <location>
        <begin position="40"/>
        <end position="61"/>
    </location>
</feature>
<protein>
    <submittedName>
        <fullName evidence="9">Rhomboid Peptidase S54</fullName>
    </submittedName>
</protein>
<dbReference type="EMBL" id="FO203431">
    <property type="protein sequence ID" value="CCH85490.1"/>
    <property type="molecule type" value="Genomic_DNA"/>
</dbReference>
<evidence type="ECO:0000313" key="9">
    <source>
        <dbReference type="EMBL" id="CCH85490.1"/>
    </source>
</evidence>
<feature type="transmembrane region" description="Helical" evidence="7">
    <location>
        <begin position="226"/>
        <end position="244"/>
    </location>
</feature>
<evidence type="ECO:0000313" key="10">
    <source>
        <dbReference type="Proteomes" id="UP000006461"/>
    </source>
</evidence>
<dbReference type="PANTHER" id="PTHR43731:SF14">
    <property type="entry name" value="PRESENILIN-ASSOCIATED RHOMBOID-LIKE PROTEIN, MITOCHONDRIAL"/>
    <property type="match status" value="1"/>
</dbReference>
<feature type="transmembrane region" description="Helical" evidence="7">
    <location>
        <begin position="129"/>
        <end position="148"/>
    </location>
</feature>
<proteinExistence type="inferred from homology"/>
<feature type="transmembrane region" description="Helical" evidence="7">
    <location>
        <begin position="98"/>
        <end position="117"/>
    </location>
</feature>
<dbReference type="OMA" id="IGWEHFL"/>
<dbReference type="eggNOG" id="COG0705">
    <property type="taxonomic scope" value="Bacteria"/>
</dbReference>
<dbReference type="InterPro" id="IPR050925">
    <property type="entry name" value="Rhomboid_protease_S54"/>
</dbReference>
<dbReference type="OrthoDB" id="9807874at2"/>
<comment type="similarity">
    <text evidence="2">Belongs to the peptidase S54 family.</text>
</comment>
<keyword evidence="3 7" id="KW-0812">Transmembrane</keyword>
<keyword evidence="10" id="KW-1185">Reference proteome</keyword>
<evidence type="ECO:0000256" key="5">
    <source>
        <dbReference type="ARBA" id="ARBA00022989"/>
    </source>
</evidence>
<keyword evidence="4" id="KW-0378">Hydrolase</keyword>
<keyword evidence="6 7" id="KW-0472">Membrane</keyword>
<dbReference type="InterPro" id="IPR035952">
    <property type="entry name" value="Rhomboid-like_sf"/>
</dbReference>
<dbReference type="InterPro" id="IPR022764">
    <property type="entry name" value="Peptidase_S54_rhomboid_dom"/>
</dbReference>
<feature type="transmembrane region" description="Helical" evidence="7">
    <location>
        <begin position="179"/>
        <end position="195"/>
    </location>
</feature>
<feature type="domain" description="Peptidase S54 rhomboid" evidence="8">
    <location>
        <begin position="88"/>
        <end position="218"/>
    </location>
</feature>
<dbReference type="Gene3D" id="1.20.1540.10">
    <property type="entry name" value="Rhomboid-like"/>
    <property type="match status" value="1"/>
</dbReference>
<dbReference type="Pfam" id="PF01694">
    <property type="entry name" value="Rhomboid"/>
    <property type="match status" value="1"/>
</dbReference>
<dbReference type="PANTHER" id="PTHR43731">
    <property type="entry name" value="RHOMBOID PROTEASE"/>
    <property type="match status" value="1"/>
</dbReference>
<feature type="transmembrane region" description="Helical" evidence="7">
    <location>
        <begin position="154"/>
        <end position="172"/>
    </location>
</feature>
<sequence>MNPAAVGFQCPDDVRAGNAGVRQPRRTGGLQRAGRRWGPVTLTLIGINVAMFLLTAVLTGIGGQDPLQNYRNELFQDLAQVPVFVQIGDWWRPFTAAFLHYGVLHLGLNMLSLLVFGSELERLLGRGRYLVVYLVSIAGGAAAIQLLGTPFGQVAGASTAIYGLMGAFGVVLVHQKQDLRGLLVLLGINLVISFLPGVSLIGHLGGLVAGAAAAAVLVSTRRRPPLAIGGIAALSVVLLALVYTHF</sequence>